<accession>A0A8H4VQH7</accession>
<feature type="compositionally biased region" description="Polar residues" evidence="1">
    <location>
        <begin position="187"/>
        <end position="204"/>
    </location>
</feature>
<sequence>MSGRNIALSPDTILNTVGQAPSRDGAPVQSLSMAPANILLASRPRTFDLVSEPVRVGGQSLHLSDLSYLWGEEGKLGLVSDSLAFKIGHNDSEDSYIFTPFPSARITSNRSASQAFPTNTAVHLAPLATRNPPATPGQEMPVRYEITQSSLKFKGDVNGIKIVATQVASKVGQDHSEYQLGDEEQNSRSQGQGKQNGGFVNQNGARFSQSVTDTETEVSQSVGGNDFFTVTQDAAEVEGDVSGGSFVTNQRVW</sequence>
<keyword evidence="3" id="KW-1185">Reference proteome</keyword>
<dbReference type="AlphaFoldDB" id="A0A8H4VQH7"/>
<proteinExistence type="predicted"/>
<evidence type="ECO:0000313" key="2">
    <source>
        <dbReference type="EMBL" id="KAF4618357.1"/>
    </source>
</evidence>
<organism evidence="2 3">
    <name type="scientific">Cudoniella acicularis</name>
    <dbReference type="NCBI Taxonomy" id="354080"/>
    <lineage>
        <taxon>Eukaryota</taxon>
        <taxon>Fungi</taxon>
        <taxon>Dikarya</taxon>
        <taxon>Ascomycota</taxon>
        <taxon>Pezizomycotina</taxon>
        <taxon>Leotiomycetes</taxon>
        <taxon>Helotiales</taxon>
        <taxon>Tricladiaceae</taxon>
        <taxon>Cudoniella</taxon>
    </lineage>
</organism>
<protein>
    <submittedName>
        <fullName evidence="2">Uncharacterized protein</fullName>
    </submittedName>
</protein>
<dbReference type="EMBL" id="JAAMPI010002125">
    <property type="protein sequence ID" value="KAF4618357.1"/>
    <property type="molecule type" value="Genomic_DNA"/>
</dbReference>
<dbReference type="OrthoDB" id="3539803at2759"/>
<feature type="region of interest" description="Disordered" evidence="1">
    <location>
        <begin position="177"/>
        <end position="204"/>
    </location>
</feature>
<comment type="caution">
    <text evidence="2">The sequence shown here is derived from an EMBL/GenBank/DDBJ whole genome shotgun (WGS) entry which is preliminary data.</text>
</comment>
<evidence type="ECO:0000256" key="1">
    <source>
        <dbReference type="SAM" id="MobiDB-lite"/>
    </source>
</evidence>
<gene>
    <name evidence="2" type="ORF">G7Y89_g14946</name>
</gene>
<reference evidence="2 3" key="1">
    <citation type="submission" date="2020-03" db="EMBL/GenBank/DDBJ databases">
        <title>Draft Genome Sequence of Cudoniella acicularis.</title>
        <authorList>
            <person name="Buettner E."/>
            <person name="Kellner H."/>
        </authorList>
    </citation>
    <scope>NUCLEOTIDE SEQUENCE [LARGE SCALE GENOMIC DNA]</scope>
    <source>
        <strain evidence="2 3">DSM 108380</strain>
    </source>
</reference>
<dbReference type="Proteomes" id="UP000566819">
    <property type="component" value="Unassembled WGS sequence"/>
</dbReference>
<name>A0A8H4VQH7_9HELO</name>
<evidence type="ECO:0000313" key="3">
    <source>
        <dbReference type="Proteomes" id="UP000566819"/>
    </source>
</evidence>